<dbReference type="AlphaFoldDB" id="Q58IN7"/>
<accession>Q58IN7</accession>
<sequence>MPGEPARLSGRPSGRCSLTPGRARIARMINLGVRVEFYERVGQIGEPSEGYLGALERTEGYRAAAVPAVGTFLMAASLRVVDRETALPLPGPIRLPVRYVEHHLVPERDGKVPVWWDSYAEPGPTVVVHVALGSAPGGELLRRMIRQYVADGWECSGPEGSELREYSLEARRDLGL</sequence>
<organism evidence="1">
    <name type="scientific">Streptomyces sp. FQ1</name>
    <dbReference type="NCBI Taxonomy" id="319426"/>
    <lineage>
        <taxon>Bacteria</taxon>
        <taxon>Bacillati</taxon>
        <taxon>Actinomycetota</taxon>
        <taxon>Actinomycetes</taxon>
        <taxon>Kitasatosporales</taxon>
        <taxon>Streptomycetaceae</taxon>
        <taxon>Streptomyces</taxon>
    </lineage>
</organism>
<name>Q58IN7_9ACTN</name>
<dbReference type="EMBL" id="AY943953">
    <property type="protein sequence ID" value="AAX51346.1"/>
    <property type="molecule type" value="Genomic_DNA"/>
</dbReference>
<protein>
    <submittedName>
        <fullName evidence="1">Uncharacterized protein</fullName>
    </submittedName>
</protein>
<reference evidence="1" key="1">
    <citation type="journal article" date="2008" name="Appl. Environ. Microbiol.">
        <title>Characterization of replication and conjugation of Streptomyces circular plasmids pFP1 and pFP11 and their ability to propagate in linear mode with artificially attached telomeres.</title>
        <authorList>
            <person name="Zhang R."/>
            <person name="Zeng A."/>
            <person name="Fang P."/>
            <person name="Qin Z."/>
        </authorList>
    </citation>
    <scope>NUCLEOTIDE SEQUENCE</scope>
    <source>
        <strain evidence="1">FQ1</strain>
        <plasmid evidence="1">pFP1</plasmid>
    </source>
</reference>
<gene>
    <name evidence="1" type="ORF">pFP1.5</name>
</gene>
<geneLocation type="plasmid" evidence="1">
    <name>pFP1</name>
</geneLocation>
<keyword evidence="1" id="KW-0614">Plasmid</keyword>
<evidence type="ECO:0000313" key="1">
    <source>
        <dbReference type="EMBL" id="AAX51346.1"/>
    </source>
</evidence>
<proteinExistence type="predicted"/>